<proteinExistence type="inferred from homology"/>
<keyword evidence="6 8" id="KW-1133">Transmembrane helix</keyword>
<comment type="similarity">
    <text evidence="2 8">Belongs to the 4-toluene sulfonate uptake permease (TSUP) (TC 2.A.102) family.</text>
</comment>
<comment type="subcellular location">
    <subcellularLocation>
        <location evidence="1 8">Cell membrane</location>
        <topology evidence="1 8">Multi-pass membrane protein</topology>
    </subcellularLocation>
</comment>
<organism evidence="9 10">
    <name type="scientific">Salinimonas sediminis</name>
    <dbReference type="NCBI Taxonomy" id="2303538"/>
    <lineage>
        <taxon>Bacteria</taxon>
        <taxon>Pseudomonadati</taxon>
        <taxon>Pseudomonadota</taxon>
        <taxon>Gammaproteobacteria</taxon>
        <taxon>Alteromonadales</taxon>
        <taxon>Alteromonadaceae</taxon>
        <taxon>Alteromonas/Salinimonas group</taxon>
        <taxon>Salinimonas</taxon>
    </lineage>
</organism>
<evidence type="ECO:0000256" key="1">
    <source>
        <dbReference type="ARBA" id="ARBA00004651"/>
    </source>
</evidence>
<evidence type="ECO:0000256" key="7">
    <source>
        <dbReference type="ARBA" id="ARBA00023136"/>
    </source>
</evidence>
<keyword evidence="5 8" id="KW-0812">Transmembrane</keyword>
<reference evidence="9 10" key="1">
    <citation type="submission" date="2018-08" db="EMBL/GenBank/DDBJ databases">
        <title>Salinimonas sediminis sp. nov., a piezophilic bacterium isolated from a deep-sea sediment sample from the New Britain Trench.</title>
        <authorList>
            <person name="Cao J."/>
        </authorList>
    </citation>
    <scope>NUCLEOTIDE SEQUENCE [LARGE SCALE GENOMIC DNA]</scope>
    <source>
        <strain evidence="9 10">N102</strain>
    </source>
</reference>
<evidence type="ECO:0000256" key="8">
    <source>
        <dbReference type="RuleBase" id="RU363041"/>
    </source>
</evidence>
<name>A0A346NHW0_9ALTE</name>
<evidence type="ECO:0000313" key="10">
    <source>
        <dbReference type="Proteomes" id="UP000262073"/>
    </source>
</evidence>
<dbReference type="KEGG" id="salm:D0Y50_01265"/>
<accession>A0A346NHW0</accession>
<evidence type="ECO:0000256" key="3">
    <source>
        <dbReference type="ARBA" id="ARBA00022448"/>
    </source>
</evidence>
<gene>
    <name evidence="9" type="ORF">D0Y50_01265</name>
</gene>
<dbReference type="InterPro" id="IPR002781">
    <property type="entry name" value="TM_pro_TauE-like"/>
</dbReference>
<dbReference type="OrthoDB" id="6197550at2"/>
<evidence type="ECO:0000256" key="4">
    <source>
        <dbReference type="ARBA" id="ARBA00022475"/>
    </source>
</evidence>
<sequence>MSLPELLSADNAIALYQAGILILVAGVTAFITAAFGIGGGVLLLAVMASVLPAPALIPVHGLVQLGANVNRAWLTRQAIDKAMVGWFCVGGSVGAGLASFIVVQLPLSLIQFSVALFILVLVWGPSPRPRQVSSFGRLLTGFVTTIMTMFVGATGPLVAAFIHRHRYTKIHLTATLASCMSFQHALKALVFSFAGFAFFDWLPLVIAMALAGMVGTWCGLQVLQRLGAPVFTRVFTLLVSVLAIKLLIDASIALFA</sequence>
<feature type="transmembrane region" description="Helical" evidence="8">
    <location>
        <begin position="138"/>
        <end position="162"/>
    </location>
</feature>
<dbReference type="InterPro" id="IPR052017">
    <property type="entry name" value="TSUP"/>
</dbReference>
<evidence type="ECO:0000256" key="5">
    <source>
        <dbReference type="ARBA" id="ARBA00022692"/>
    </source>
</evidence>
<evidence type="ECO:0000256" key="2">
    <source>
        <dbReference type="ARBA" id="ARBA00009142"/>
    </source>
</evidence>
<dbReference type="Pfam" id="PF01925">
    <property type="entry name" value="TauE"/>
    <property type="match status" value="1"/>
</dbReference>
<keyword evidence="10" id="KW-1185">Reference proteome</keyword>
<dbReference type="GO" id="GO:0005886">
    <property type="term" value="C:plasma membrane"/>
    <property type="evidence" value="ECO:0007669"/>
    <property type="project" value="UniProtKB-SubCell"/>
</dbReference>
<dbReference type="Proteomes" id="UP000262073">
    <property type="component" value="Chromosome"/>
</dbReference>
<dbReference type="PANTHER" id="PTHR30269">
    <property type="entry name" value="TRANSMEMBRANE PROTEIN YFCA"/>
    <property type="match status" value="1"/>
</dbReference>
<protein>
    <recommendedName>
        <fullName evidence="8">Probable membrane transporter protein</fullName>
    </recommendedName>
</protein>
<feature type="transmembrane region" description="Helical" evidence="8">
    <location>
        <begin position="235"/>
        <end position="255"/>
    </location>
</feature>
<keyword evidence="3" id="KW-0813">Transport</keyword>
<keyword evidence="4 8" id="KW-1003">Cell membrane</keyword>
<dbReference type="PANTHER" id="PTHR30269:SF37">
    <property type="entry name" value="MEMBRANE TRANSPORTER PROTEIN"/>
    <property type="match status" value="1"/>
</dbReference>
<feature type="transmembrane region" description="Helical" evidence="8">
    <location>
        <begin position="109"/>
        <end position="126"/>
    </location>
</feature>
<feature type="transmembrane region" description="Helical" evidence="8">
    <location>
        <begin position="42"/>
        <end position="63"/>
    </location>
</feature>
<evidence type="ECO:0000313" key="9">
    <source>
        <dbReference type="EMBL" id="AXR05117.1"/>
    </source>
</evidence>
<dbReference type="AlphaFoldDB" id="A0A346NHW0"/>
<keyword evidence="7 8" id="KW-0472">Membrane</keyword>
<feature type="transmembrane region" description="Helical" evidence="8">
    <location>
        <begin position="12"/>
        <end position="35"/>
    </location>
</feature>
<evidence type="ECO:0000256" key="6">
    <source>
        <dbReference type="ARBA" id="ARBA00022989"/>
    </source>
</evidence>
<dbReference type="EMBL" id="CP031769">
    <property type="protein sequence ID" value="AXR05117.1"/>
    <property type="molecule type" value="Genomic_DNA"/>
</dbReference>
<feature type="transmembrane region" description="Helical" evidence="8">
    <location>
        <begin position="83"/>
        <end position="102"/>
    </location>
</feature>
<dbReference type="RefSeq" id="WP_117315123.1">
    <property type="nucleotide sequence ID" value="NZ_CP031769.1"/>
</dbReference>